<evidence type="ECO:0000256" key="1">
    <source>
        <dbReference type="SAM" id="SignalP"/>
    </source>
</evidence>
<comment type="caution">
    <text evidence="2">The sequence shown here is derived from an EMBL/GenBank/DDBJ whole genome shotgun (WGS) entry which is preliminary data.</text>
</comment>
<keyword evidence="3" id="KW-1185">Reference proteome</keyword>
<accession>A0A6A4P4X1</accession>
<dbReference type="Proteomes" id="UP000447434">
    <property type="component" value="Chromosome 18"/>
</dbReference>
<sequence>MFILLTLLTYYMLSNKQNPSLKQRSMFILFCTFFLKQTKPFLSSNPISIHFV</sequence>
<dbReference type="AlphaFoldDB" id="A0A6A4P4X1"/>
<name>A0A6A4P4X1_LUPAL</name>
<dbReference type="EMBL" id="WOCE01000018">
    <property type="protein sequence ID" value="KAE9594088.1"/>
    <property type="molecule type" value="Genomic_DNA"/>
</dbReference>
<feature type="signal peptide" evidence="1">
    <location>
        <begin position="1"/>
        <end position="16"/>
    </location>
</feature>
<evidence type="ECO:0000313" key="3">
    <source>
        <dbReference type="Proteomes" id="UP000447434"/>
    </source>
</evidence>
<evidence type="ECO:0000313" key="2">
    <source>
        <dbReference type="EMBL" id="KAE9594088.1"/>
    </source>
</evidence>
<organism evidence="2 3">
    <name type="scientific">Lupinus albus</name>
    <name type="common">White lupine</name>
    <name type="synonym">Lupinus termis</name>
    <dbReference type="NCBI Taxonomy" id="3870"/>
    <lineage>
        <taxon>Eukaryota</taxon>
        <taxon>Viridiplantae</taxon>
        <taxon>Streptophyta</taxon>
        <taxon>Embryophyta</taxon>
        <taxon>Tracheophyta</taxon>
        <taxon>Spermatophyta</taxon>
        <taxon>Magnoliopsida</taxon>
        <taxon>eudicotyledons</taxon>
        <taxon>Gunneridae</taxon>
        <taxon>Pentapetalae</taxon>
        <taxon>rosids</taxon>
        <taxon>fabids</taxon>
        <taxon>Fabales</taxon>
        <taxon>Fabaceae</taxon>
        <taxon>Papilionoideae</taxon>
        <taxon>50 kb inversion clade</taxon>
        <taxon>genistoids sensu lato</taxon>
        <taxon>core genistoids</taxon>
        <taxon>Genisteae</taxon>
        <taxon>Lupinus</taxon>
    </lineage>
</organism>
<protein>
    <submittedName>
        <fullName evidence="2">Uncharacterized protein</fullName>
    </submittedName>
</protein>
<gene>
    <name evidence="2" type="ORF">Lalb_Chr18g0050051</name>
</gene>
<keyword evidence="1" id="KW-0732">Signal</keyword>
<reference evidence="3" key="1">
    <citation type="journal article" date="2020" name="Nat. Commun.">
        <title>Genome sequence of the cluster root forming white lupin.</title>
        <authorList>
            <person name="Hufnagel B."/>
            <person name="Marques A."/>
            <person name="Soriano A."/>
            <person name="Marques L."/>
            <person name="Divol F."/>
            <person name="Doumas P."/>
            <person name="Sallet E."/>
            <person name="Mancinotti D."/>
            <person name="Carrere S."/>
            <person name="Marande W."/>
            <person name="Arribat S."/>
            <person name="Keller J."/>
            <person name="Huneau C."/>
            <person name="Blein T."/>
            <person name="Aime D."/>
            <person name="Laguerre M."/>
            <person name="Taylor J."/>
            <person name="Schubert V."/>
            <person name="Nelson M."/>
            <person name="Geu-Flores F."/>
            <person name="Crespi M."/>
            <person name="Gallardo-Guerrero K."/>
            <person name="Delaux P.-M."/>
            <person name="Salse J."/>
            <person name="Berges H."/>
            <person name="Guyot R."/>
            <person name="Gouzy J."/>
            <person name="Peret B."/>
        </authorList>
    </citation>
    <scope>NUCLEOTIDE SEQUENCE [LARGE SCALE GENOMIC DNA]</scope>
    <source>
        <strain evidence="3">cv. Amiga</strain>
    </source>
</reference>
<feature type="chain" id="PRO_5025533183" evidence="1">
    <location>
        <begin position="17"/>
        <end position="52"/>
    </location>
</feature>
<proteinExistence type="predicted"/>